<dbReference type="EMBL" id="OB673944">
    <property type="protein sequence ID" value="CAD7235645.1"/>
    <property type="molecule type" value="Genomic_DNA"/>
</dbReference>
<dbReference type="InterPro" id="IPR029026">
    <property type="entry name" value="tRNA_m1G_MTases_N"/>
</dbReference>
<proteinExistence type="predicted"/>
<accession>A0A7R8WPD7</accession>
<dbReference type="InterPro" id="IPR019230">
    <property type="entry name" value="RNA_MeTrfase_C_dom"/>
</dbReference>
<dbReference type="CDD" id="cd18085">
    <property type="entry name" value="TM1570-like"/>
    <property type="match status" value="1"/>
</dbReference>
<dbReference type="OrthoDB" id="10559026at2759"/>
<name>A0A7R8WPD7_9CRUS</name>
<dbReference type="AlphaFoldDB" id="A0A7R8WPD7"/>
<evidence type="ECO:0000313" key="1">
    <source>
        <dbReference type="EMBL" id="CAD7235645.1"/>
    </source>
</evidence>
<sequence length="168" mass="18402">RDGSIIGSAVTNLDIHDIARTARTYGIGTFYIVTPYQDQQNLVREIIGHWQTGHGSTYNPARKEAFELVELASSFEAMTELAAEKRRRKPTLVTTSANVQERTLSYESSKTRIEEGEATVLVFGTACGLAPELTLQAEYSLPPLGGVTQYNHLSVRAAVAITCDRLLG</sequence>
<dbReference type="Pfam" id="PF09936">
    <property type="entry name" value="Methyltrn_RNA_4"/>
    <property type="match status" value="1"/>
</dbReference>
<dbReference type="Gene3D" id="3.40.1280.10">
    <property type="match status" value="1"/>
</dbReference>
<protein>
    <submittedName>
        <fullName evidence="1">Uncharacterized protein</fullName>
    </submittedName>
</protein>
<reference evidence="1" key="1">
    <citation type="submission" date="2020-11" db="EMBL/GenBank/DDBJ databases">
        <authorList>
            <person name="Tran Van P."/>
        </authorList>
    </citation>
    <scope>NUCLEOTIDE SEQUENCE</scope>
</reference>
<organism evidence="1">
    <name type="scientific">Cyprideis torosa</name>
    <dbReference type="NCBI Taxonomy" id="163714"/>
    <lineage>
        <taxon>Eukaryota</taxon>
        <taxon>Metazoa</taxon>
        <taxon>Ecdysozoa</taxon>
        <taxon>Arthropoda</taxon>
        <taxon>Crustacea</taxon>
        <taxon>Oligostraca</taxon>
        <taxon>Ostracoda</taxon>
        <taxon>Podocopa</taxon>
        <taxon>Podocopida</taxon>
        <taxon>Cytherocopina</taxon>
        <taxon>Cytheroidea</taxon>
        <taxon>Cytherideidae</taxon>
        <taxon>Cyprideis</taxon>
    </lineage>
</organism>
<feature type="non-terminal residue" evidence="1">
    <location>
        <position position="1"/>
    </location>
</feature>
<gene>
    <name evidence="1" type="ORF">CTOB1V02_LOCUS13460</name>
</gene>